<sequence>MSAPARRYRYIGPADIRAAIRPAGAGYRVTCLADFTRWVSSVAEPELAEPVSYVVDLTGVLRLAPRRSEHVACAEGQDVLGAGEVAFVHERAGGPKPSSGHWVVGYVSNQSTGYCPDLDSWPAVASALDRAGLPHPDAFTAGLVFRRCPDCGLCNVVRDGDFSCVACAADLPRQWNVDRS</sequence>
<accession>A0ABQ4EZ07</accession>
<reference evidence="1 2" key="1">
    <citation type="submission" date="2021-01" db="EMBL/GenBank/DDBJ databases">
        <title>Whole genome shotgun sequence of Plantactinospora mayteni NBRC 109088.</title>
        <authorList>
            <person name="Komaki H."/>
            <person name="Tamura T."/>
        </authorList>
    </citation>
    <scope>NUCLEOTIDE SEQUENCE [LARGE SCALE GENOMIC DNA]</scope>
    <source>
        <strain evidence="1 2">NBRC 109088</strain>
    </source>
</reference>
<dbReference type="RefSeq" id="WP_239313547.1">
    <property type="nucleotide sequence ID" value="NZ_BAAAZQ010000015.1"/>
</dbReference>
<gene>
    <name evidence="1" type="ORF">Pma05_64570</name>
</gene>
<evidence type="ECO:0000313" key="2">
    <source>
        <dbReference type="Proteomes" id="UP000621500"/>
    </source>
</evidence>
<evidence type="ECO:0000313" key="1">
    <source>
        <dbReference type="EMBL" id="GIG99884.1"/>
    </source>
</evidence>
<keyword evidence="2" id="KW-1185">Reference proteome</keyword>
<proteinExistence type="predicted"/>
<name>A0ABQ4EZ07_9ACTN</name>
<organism evidence="1 2">
    <name type="scientific">Plantactinospora mayteni</name>
    <dbReference type="NCBI Taxonomy" id="566021"/>
    <lineage>
        <taxon>Bacteria</taxon>
        <taxon>Bacillati</taxon>
        <taxon>Actinomycetota</taxon>
        <taxon>Actinomycetes</taxon>
        <taxon>Micromonosporales</taxon>
        <taxon>Micromonosporaceae</taxon>
        <taxon>Plantactinospora</taxon>
    </lineage>
</organism>
<comment type="caution">
    <text evidence="1">The sequence shown here is derived from an EMBL/GenBank/DDBJ whole genome shotgun (WGS) entry which is preliminary data.</text>
</comment>
<protein>
    <submittedName>
        <fullName evidence="1">Uncharacterized protein</fullName>
    </submittedName>
</protein>
<dbReference type="Proteomes" id="UP000621500">
    <property type="component" value="Unassembled WGS sequence"/>
</dbReference>
<dbReference type="EMBL" id="BONX01000048">
    <property type="protein sequence ID" value="GIG99884.1"/>
    <property type="molecule type" value="Genomic_DNA"/>
</dbReference>